<proteinExistence type="inferred from homology"/>
<accession>A0ABR3SAP5</accession>
<comment type="caution">
    <text evidence="6">The sequence shown here is derived from an EMBL/GenBank/DDBJ whole genome shotgun (WGS) entry which is preliminary data.</text>
</comment>
<dbReference type="Gene3D" id="3.40.50.720">
    <property type="entry name" value="NAD(P)-binding Rossmann-like Domain"/>
    <property type="match status" value="1"/>
</dbReference>
<evidence type="ECO:0000313" key="6">
    <source>
        <dbReference type="EMBL" id="KAL1615519.1"/>
    </source>
</evidence>
<protein>
    <recommendedName>
        <fullName evidence="8">2-dehydropantoate 2-reductase</fullName>
    </recommendedName>
</protein>
<keyword evidence="2" id="KW-0521">NADP</keyword>
<dbReference type="NCBIfam" id="TIGR00745">
    <property type="entry name" value="apbA_panE"/>
    <property type="match status" value="1"/>
</dbReference>
<dbReference type="InterPro" id="IPR013332">
    <property type="entry name" value="KPR_N"/>
</dbReference>
<feature type="domain" description="Ketopantoate reductase N-terminal" evidence="4">
    <location>
        <begin position="6"/>
        <end position="164"/>
    </location>
</feature>
<dbReference type="InterPro" id="IPR008927">
    <property type="entry name" value="6-PGluconate_DH-like_C_sf"/>
</dbReference>
<dbReference type="Pfam" id="PF02558">
    <property type="entry name" value="ApbA"/>
    <property type="match status" value="1"/>
</dbReference>
<keyword evidence="7" id="KW-1185">Reference proteome</keyword>
<dbReference type="InterPro" id="IPR036291">
    <property type="entry name" value="NAD(P)-bd_dom_sf"/>
</dbReference>
<evidence type="ECO:0000313" key="7">
    <source>
        <dbReference type="Proteomes" id="UP001521116"/>
    </source>
</evidence>
<dbReference type="SUPFAM" id="SSF48179">
    <property type="entry name" value="6-phosphogluconate dehydrogenase C-terminal domain-like"/>
    <property type="match status" value="1"/>
</dbReference>
<organism evidence="6 7">
    <name type="scientific">Neofusicoccum ribis</name>
    <dbReference type="NCBI Taxonomy" id="45134"/>
    <lineage>
        <taxon>Eukaryota</taxon>
        <taxon>Fungi</taxon>
        <taxon>Dikarya</taxon>
        <taxon>Ascomycota</taxon>
        <taxon>Pezizomycotina</taxon>
        <taxon>Dothideomycetes</taxon>
        <taxon>Dothideomycetes incertae sedis</taxon>
        <taxon>Botryosphaeriales</taxon>
        <taxon>Botryosphaeriaceae</taxon>
        <taxon>Neofusicoccum</taxon>
    </lineage>
</organism>
<evidence type="ECO:0000256" key="1">
    <source>
        <dbReference type="ARBA" id="ARBA00007870"/>
    </source>
</evidence>
<reference evidence="6 7" key="1">
    <citation type="submission" date="2024-02" db="EMBL/GenBank/DDBJ databases">
        <title>De novo assembly and annotation of 12 fungi associated with fruit tree decline syndrome in Ontario, Canada.</title>
        <authorList>
            <person name="Sulman M."/>
            <person name="Ellouze W."/>
            <person name="Ilyukhin E."/>
        </authorList>
    </citation>
    <scope>NUCLEOTIDE SEQUENCE [LARGE SCALE GENOMIC DNA]</scope>
    <source>
        <strain evidence="6 7">M1-105</strain>
    </source>
</reference>
<dbReference type="PANTHER" id="PTHR21708">
    <property type="entry name" value="PROBABLE 2-DEHYDROPANTOATE 2-REDUCTASE"/>
    <property type="match status" value="1"/>
</dbReference>
<evidence type="ECO:0000259" key="4">
    <source>
        <dbReference type="Pfam" id="PF02558"/>
    </source>
</evidence>
<comment type="similarity">
    <text evidence="1">Belongs to the ketopantoate reductase family.</text>
</comment>
<evidence type="ECO:0008006" key="8">
    <source>
        <dbReference type="Google" id="ProtNLM"/>
    </source>
</evidence>
<evidence type="ECO:0000259" key="5">
    <source>
        <dbReference type="Pfam" id="PF08546"/>
    </source>
</evidence>
<dbReference type="InterPro" id="IPR013328">
    <property type="entry name" value="6PGD_dom2"/>
</dbReference>
<evidence type="ECO:0000256" key="2">
    <source>
        <dbReference type="ARBA" id="ARBA00022857"/>
    </source>
</evidence>
<dbReference type="InterPro" id="IPR013752">
    <property type="entry name" value="KPA_reductase"/>
</dbReference>
<name>A0ABR3SAP5_9PEZI</name>
<dbReference type="InterPro" id="IPR003710">
    <property type="entry name" value="ApbA"/>
</dbReference>
<dbReference type="Gene3D" id="1.10.1040.10">
    <property type="entry name" value="N-(1-d-carboxylethyl)-l-norvaline Dehydrogenase, domain 2"/>
    <property type="match status" value="1"/>
</dbReference>
<sequence length="353" mass="38516">MAKSNILVVGFGGIGTITAYNLEAGGLATVTGVLRSNYDLVKERGFRIWSVDHGDIESWRPSQISRSVPNVKDESLTPFDFIVVCTKNVPDIHPTVAEIIAPAVTPGHTAIVLVQNGLNIEKPIIAAFPSNIVISGISRMSSTELSVGKIFQQDHDILILGAFRNPNLELEKELEAAKRFTDLYNASGKASGQYEEDVAFARWRKLVYNASFNSICAITGMDTSRIKQAKSPVTELLLPVMLEIKSIARAAGVKLPADQEDTTLGGDPIDSYFRPSMQQDIEKGNFMEMEIIVGEPLREAQRLGVPAPTLAFIYSILKALQTRTKQNKGVVEMLPAKDYGAGEMLAKFKSSTS</sequence>
<keyword evidence="3" id="KW-0560">Oxidoreductase</keyword>
<gene>
    <name evidence="6" type="ORF">SLS56_011788</name>
</gene>
<dbReference type="Proteomes" id="UP001521116">
    <property type="component" value="Unassembled WGS sequence"/>
</dbReference>
<dbReference type="PANTHER" id="PTHR21708:SF30">
    <property type="entry name" value="2-DEHYDROPANTOATE 2-REDUCTASE-RELATED"/>
    <property type="match status" value="1"/>
</dbReference>
<feature type="domain" description="Ketopantoate reductase C-terminal" evidence="5">
    <location>
        <begin position="201"/>
        <end position="321"/>
    </location>
</feature>
<dbReference type="SUPFAM" id="SSF51735">
    <property type="entry name" value="NAD(P)-binding Rossmann-fold domains"/>
    <property type="match status" value="1"/>
</dbReference>
<dbReference type="EMBL" id="JAJVDC020000309">
    <property type="protein sequence ID" value="KAL1615519.1"/>
    <property type="molecule type" value="Genomic_DNA"/>
</dbReference>
<dbReference type="Pfam" id="PF08546">
    <property type="entry name" value="ApbA_C"/>
    <property type="match status" value="1"/>
</dbReference>
<evidence type="ECO:0000256" key="3">
    <source>
        <dbReference type="ARBA" id="ARBA00023002"/>
    </source>
</evidence>
<dbReference type="InterPro" id="IPR051402">
    <property type="entry name" value="KPR-Related"/>
</dbReference>